<dbReference type="GeneTree" id="ENSGT01060000251349"/>
<keyword evidence="2" id="KW-1185">Reference proteome</keyword>
<dbReference type="InterPro" id="IPR027417">
    <property type="entry name" value="P-loop_NTPase"/>
</dbReference>
<dbReference type="Ensembl" id="ENSCPBT00000020144.1">
    <property type="protein sequence ID" value="ENSCPBP00000017037.1"/>
    <property type="gene ID" value="ENSCPBG00000012515.1"/>
</dbReference>
<sequence>NTGAKNTTESPKELLSSYTGILYPGTLCSPETFQVLDSFEARSDDVILATYPKNGDYC</sequence>
<protein>
    <submittedName>
        <fullName evidence="1">Uncharacterized protein</fullName>
    </submittedName>
</protein>
<accession>A0A8C3HEY4</accession>
<proteinExistence type="predicted"/>
<dbReference type="Gene3D" id="3.40.50.300">
    <property type="entry name" value="P-loop containing nucleotide triphosphate hydrolases"/>
    <property type="match status" value="1"/>
</dbReference>
<organism evidence="1 2">
    <name type="scientific">Chrysemys picta bellii</name>
    <name type="common">Western painted turtle</name>
    <name type="synonym">Emys bellii</name>
    <dbReference type="NCBI Taxonomy" id="8478"/>
    <lineage>
        <taxon>Eukaryota</taxon>
        <taxon>Metazoa</taxon>
        <taxon>Chordata</taxon>
        <taxon>Craniata</taxon>
        <taxon>Vertebrata</taxon>
        <taxon>Euteleostomi</taxon>
        <taxon>Archelosauria</taxon>
        <taxon>Testudinata</taxon>
        <taxon>Testudines</taxon>
        <taxon>Cryptodira</taxon>
        <taxon>Durocryptodira</taxon>
        <taxon>Testudinoidea</taxon>
        <taxon>Emydidae</taxon>
        <taxon>Chrysemys</taxon>
    </lineage>
</organism>
<reference evidence="1" key="1">
    <citation type="journal article" date="2015" name="Genome Biol. Evol.">
        <title>Physical Mapping and Refinement of the Painted Turtle Genome (Chrysemys picta) Inform Amniote Genome Evolution and Challenge Turtle-Bird Chromosomal Conservation.</title>
        <authorList>
            <person name="Badenhorst D."/>
            <person name="Hillier L.W."/>
            <person name="Literman R."/>
            <person name="Montiel E.E."/>
            <person name="Radhakrishnan S."/>
            <person name="Shen Y."/>
            <person name="Minx P."/>
            <person name="Janes D.E."/>
            <person name="Warren W.C."/>
            <person name="Edwards S.V."/>
            <person name="Valenzuela N."/>
        </authorList>
    </citation>
    <scope>NUCLEOTIDE SEQUENCE [LARGE SCALE GENOMIC DNA]</scope>
</reference>
<name>A0A8C3HEY4_CHRPI</name>
<reference evidence="1" key="2">
    <citation type="submission" date="2025-08" db="UniProtKB">
        <authorList>
            <consortium name="Ensembl"/>
        </authorList>
    </citation>
    <scope>IDENTIFICATION</scope>
</reference>
<reference evidence="1" key="3">
    <citation type="submission" date="2025-09" db="UniProtKB">
        <authorList>
            <consortium name="Ensembl"/>
        </authorList>
    </citation>
    <scope>IDENTIFICATION</scope>
</reference>
<dbReference type="AlphaFoldDB" id="A0A8C3HEY4"/>
<dbReference type="Proteomes" id="UP000694380">
    <property type="component" value="Chromosome 3"/>
</dbReference>
<evidence type="ECO:0000313" key="1">
    <source>
        <dbReference type="Ensembl" id="ENSCPBP00000017037.1"/>
    </source>
</evidence>
<evidence type="ECO:0000313" key="2">
    <source>
        <dbReference type="Proteomes" id="UP000694380"/>
    </source>
</evidence>